<dbReference type="AlphaFoldDB" id="A0A5B0BA66"/>
<dbReference type="InterPro" id="IPR036388">
    <property type="entry name" value="WH-like_DNA-bd_sf"/>
</dbReference>
<dbReference type="InterPro" id="IPR000792">
    <property type="entry name" value="Tscrpt_reg_LuxR_C"/>
</dbReference>
<dbReference type="PRINTS" id="PR00038">
    <property type="entry name" value="HTHLUXR"/>
</dbReference>
<dbReference type="OrthoDB" id="9815744at2"/>
<dbReference type="Pfam" id="PF00196">
    <property type="entry name" value="GerE"/>
    <property type="match status" value="1"/>
</dbReference>
<dbReference type="GO" id="GO:0006355">
    <property type="term" value="P:regulation of DNA-templated transcription"/>
    <property type="evidence" value="ECO:0007669"/>
    <property type="project" value="InterPro"/>
</dbReference>
<evidence type="ECO:0000256" key="2">
    <source>
        <dbReference type="ARBA" id="ARBA00023125"/>
    </source>
</evidence>
<evidence type="ECO:0000313" key="6">
    <source>
        <dbReference type="Proteomes" id="UP000324965"/>
    </source>
</evidence>
<evidence type="ECO:0000256" key="1">
    <source>
        <dbReference type="ARBA" id="ARBA00023015"/>
    </source>
</evidence>
<name>A0A5B0BA66_9ACTN</name>
<protein>
    <submittedName>
        <fullName evidence="5">Helix-turn-helix transcriptional regulator</fullName>
    </submittedName>
</protein>
<dbReference type="PANTHER" id="PTHR44688:SF16">
    <property type="entry name" value="DNA-BINDING TRANSCRIPTIONAL ACTIVATOR DEVR_DOSR"/>
    <property type="match status" value="1"/>
</dbReference>
<dbReference type="SUPFAM" id="SSF55781">
    <property type="entry name" value="GAF domain-like"/>
    <property type="match status" value="1"/>
</dbReference>
<dbReference type="GO" id="GO:0003677">
    <property type="term" value="F:DNA binding"/>
    <property type="evidence" value="ECO:0007669"/>
    <property type="project" value="UniProtKB-KW"/>
</dbReference>
<evidence type="ECO:0000256" key="3">
    <source>
        <dbReference type="ARBA" id="ARBA00023163"/>
    </source>
</evidence>
<dbReference type="Proteomes" id="UP000324965">
    <property type="component" value="Unassembled WGS sequence"/>
</dbReference>
<reference evidence="5 6" key="1">
    <citation type="submission" date="2019-05" db="EMBL/GenBank/DDBJ databases">
        <authorList>
            <person name="Hariharan J."/>
            <person name="Choudoir M.J."/>
            <person name="Diebold P."/>
            <person name="Panke-Buisse K."/>
            <person name="Buckley D.H."/>
        </authorList>
    </citation>
    <scope>NUCLEOTIDE SEQUENCE [LARGE SCALE GENOMIC DNA]</scope>
    <source>
        <strain evidence="5 6">SUN51</strain>
    </source>
</reference>
<dbReference type="InterPro" id="IPR029016">
    <property type="entry name" value="GAF-like_dom_sf"/>
</dbReference>
<dbReference type="PROSITE" id="PS00622">
    <property type="entry name" value="HTH_LUXR_1"/>
    <property type="match status" value="1"/>
</dbReference>
<keyword evidence="6" id="KW-1185">Reference proteome</keyword>
<evidence type="ECO:0000259" key="4">
    <source>
        <dbReference type="PROSITE" id="PS50043"/>
    </source>
</evidence>
<dbReference type="PROSITE" id="PS50043">
    <property type="entry name" value="HTH_LUXR_2"/>
    <property type="match status" value="1"/>
</dbReference>
<dbReference type="PANTHER" id="PTHR44688">
    <property type="entry name" value="DNA-BINDING TRANSCRIPTIONAL ACTIVATOR DEVR_DOSR"/>
    <property type="match status" value="1"/>
</dbReference>
<dbReference type="Gene3D" id="1.10.10.10">
    <property type="entry name" value="Winged helix-like DNA-binding domain superfamily/Winged helix DNA-binding domain"/>
    <property type="match status" value="1"/>
</dbReference>
<sequence>MSSPMVRRETVRDIEAICRLDLDSRILRRRIADRLTRLIPADAYCFSTIDPMTLLTADQVSAGLVPEAAAAAAHNEYLVDDVLKFAALARSEVSAGTLGAATGGDPESSHRYRTVLPMIDARHELRAGFVVDGRCWGVVALFRGGRRPDFTPADVGVLRRLSAPVGAALRRAAHRAPDDTAAGPSEAGVLLLDQDLRLLSENPAAKLWRDELGPSQAELPSAILEVAARGRGAELPAYGRIRGRSGRWLSVQASPLSGGPHPAAIAVTVHPAPAADVAEILLLAYGLTPRERDVLARVVAGLPSRTIAVELHITAATVQDHLKSVFAKTGVRSRSELVATVLGL</sequence>
<proteinExistence type="predicted"/>
<dbReference type="Gene3D" id="3.30.450.40">
    <property type="match status" value="1"/>
</dbReference>
<keyword evidence="1" id="KW-0805">Transcription regulation</keyword>
<accession>A0A5B0BA66</accession>
<dbReference type="SMART" id="SM00421">
    <property type="entry name" value="HTH_LUXR"/>
    <property type="match status" value="1"/>
</dbReference>
<organism evidence="5 6">
    <name type="scientific">Streptomyces apricus</name>
    <dbReference type="NCBI Taxonomy" id="1828112"/>
    <lineage>
        <taxon>Bacteria</taxon>
        <taxon>Bacillati</taxon>
        <taxon>Actinomycetota</taxon>
        <taxon>Actinomycetes</taxon>
        <taxon>Kitasatosporales</taxon>
        <taxon>Streptomycetaceae</taxon>
        <taxon>Streptomyces</taxon>
    </lineage>
</organism>
<dbReference type="InterPro" id="IPR016032">
    <property type="entry name" value="Sig_transdc_resp-reg_C-effctor"/>
</dbReference>
<keyword evidence="3" id="KW-0804">Transcription</keyword>
<dbReference type="EMBL" id="VDFC01000039">
    <property type="protein sequence ID" value="KAA0938717.1"/>
    <property type="molecule type" value="Genomic_DNA"/>
</dbReference>
<dbReference type="RefSeq" id="WP_149511436.1">
    <property type="nucleotide sequence ID" value="NZ_VDFC01000039.1"/>
</dbReference>
<gene>
    <name evidence="5" type="ORF">FGF04_12775</name>
</gene>
<evidence type="ECO:0000313" key="5">
    <source>
        <dbReference type="EMBL" id="KAA0938717.1"/>
    </source>
</evidence>
<comment type="caution">
    <text evidence="5">The sequence shown here is derived from an EMBL/GenBank/DDBJ whole genome shotgun (WGS) entry which is preliminary data.</text>
</comment>
<keyword evidence="2" id="KW-0238">DNA-binding</keyword>
<dbReference type="SUPFAM" id="SSF46894">
    <property type="entry name" value="C-terminal effector domain of the bipartite response regulators"/>
    <property type="match status" value="1"/>
</dbReference>
<dbReference type="CDD" id="cd06170">
    <property type="entry name" value="LuxR_C_like"/>
    <property type="match status" value="1"/>
</dbReference>
<feature type="domain" description="HTH luxR-type" evidence="4">
    <location>
        <begin position="280"/>
        <end position="344"/>
    </location>
</feature>